<reference evidence="1" key="1">
    <citation type="submission" date="2012-04" db="EMBL/GenBank/DDBJ databases">
        <title>The Genome Sequence of Loa loa.</title>
        <authorList>
            <consortium name="The Broad Institute Genome Sequencing Platform"/>
            <consortium name="Broad Institute Genome Sequencing Center for Infectious Disease"/>
            <person name="Nutman T.B."/>
            <person name="Fink D.L."/>
            <person name="Russ C."/>
            <person name="Young S."/>
            <person name="Zeng Q."/>
            <person name="Gargeya S."/>
            <person name="Alvarado L."/>
            <person name="Berlin A."/>
            <person name="Chapman S.B."/>
            <person name="Chen Z."/>
            <person name="Freedman E."/>
            <person name="Gellesch M."/>
            <person name="Goldberg J."/>
            <person name="Griggs A."/>
            <person name="Gujja S."/>
            <person name="Heilman E.R."/>
            <person name="Heiman D."/>
            <person name="Howarth C."/>
            <person name="Mehta T."/>
            <person name="Neiman D."/>
            <person name="Pearson M."/>
            <person name="Roberts A."/>
            <person name="Saif S."/>
            <person name="Shea T."/>
            <person name="Shenoy N."/>
            <person name="Sisk P."/>
            <person name="Stolte C."/>
            <person name="Sykes S."/>
            <person name="White J."/>
            <person name="Yandava C."/>
            <person name="Haas B."/>
            <person name="Henn M.R."/>
            <person name="Nusbaum C."/>
            <person name="Birren B."/>
        </authorList>
    </citation>
    <scope>NUCLEOTIDE SEQUENCE [LARGE SCALE GENOMIC DNA]</scope>
</reference>
<dbReference type="RefSeq" id="XP_020304429.1">
    <property type="nucleotide sequence ID" value="XM_020451767.1"/>
</dbReference>
<dbReference type="KEGG" id="loa:LOAG_19113"/>
<feature type="non-terminal residue" evidence="1">
    <location>
        <position position="1"/>
    </location>
</feature>
<dbReference type="CTD" id="31252209"/>
<gene>
    <name evidence="1" type="ORF">LOAG_19113</name>
</gene>
<organism evidence="1">
    <name type="scientific">Loa loa</name>
    <name type="common">Eye worm</name>
    <name type="synonym">Filaria loa</name>
    <dbReference type="NCBI Taxonomy" id="7209"/>
    <lineage>
        <taxon>Eukaryota</taxon>
        <taxon>Metazoa</taxon>
        <taxon>Ecdysozoa</taxon>
        <taxon>Nematoda</taxon>
        <taxon>Chromadorea</taxon>
        <taxon>Rhabditida</taxon>
        <taxon>Spirurina</taxon>
        <taxon>Spiruromorpha</taxon>
        <taxon>Filarioidea</taxon>
        <taxon>Onchocercidae</taxon>
        <taxon>Loa</taxon>
    </lineage>
</organism>
<proteinExistence type="predicted"/>
<sequence length="50" mass="5551">ETEEEGPSAPEKRNIEIKCRCPNDKVNRVFGEVGNQIAGYLPTGDLKKYG</sequence>
<dbReference type="GeneID" id="31252209"/>
<evidence type="ECO:0000313" key="1">
    <source>
        <dbReference type="EMBL" id="EJD73467.1"/>
    </source>
</evidence>
<dbReference type="AlphaFoldDB" id="A0A1S0UEZ1"/>
<dbReference type="EMBL" id="JH713808">
    <property type="protein sequence ID" value="EJD73467.1"/>
    <property type="molecule type" value="Genomic_DNA"/>
</dbReference>
<feature type="non-terminal residue" evidence="1">
    <location>
        <position position="50"/>
    </location>
</feature>
<dbReference type="InParanoid" id="A0A1S0UEZ1"/>
<accession>A0A1S0UEZ1</accession>
<name>A0A1S0UEZ1_LOALO</name>
<protein>
    <submittedName>
        <fullName evidence="1">Uncharacterized protein</fullName>
    </submittedName>
</protein>